<name>A0ABV0BV31_9SPHI</name>
<accession>A0ABV0BV31</accession>
<organism evidence="4 5">
    <name type="scientific">Sphingobacterium kitahiroshimense</name>
    <dbReference type="NCBI Taxonomy" id="470446"/>
    <lineage>
        <taxon>Bacteria</taxon>
        <taxon>Pseudomonadati</taxon>
        <taxon>Bacteroidota</taxon>
        <taxon>Sphingobacteriia</taxon>
        <taxon>Sphingobacteriales</taxon>
        <taxon>Sphingobacteriaceae</taxon>
        <taxon>Sphingobacterium</taxon>
    </lineage>
</organism>
<keyword evidence="3" id="KW-0996">Nickel insertion</keyword>
<gene>
    <name evidence="3" type="primary">ureD</name>
    <name evidence="4" type="ORF">ABE541_14000</name>
</gene>
<comment type="caution">
    <text evidence="4">The sequence shown here is derived from an EMBL/GenBank/DDBJ whole genome shotgun (WGS) entry which is preliminary data.</text>
</comment>
<evidence type="ECO:0000313" key="5">
    <source>
        <dbReference type="Proteomes" id="UP001409291"/>
    </source>
</evidence>
<comment type="subunit">
    <text evidence="3">UreD, UreF and UreG form a complex that acts as a GTP-hydrolysis-dependent molecular chaperone, activating the urease apoprotein by helping to assemble the nickel containing metallocenter of UreC. The UreE protein probably delivers the nickel.</text>
</comment>
<keyword evidence="3" id="KW-0963">Cytoplasm</keyword>
<dbReference type="PANTHER" id="PTHR33643:SF1">
    <property type="entry name" value="UREASE ACCESSORY PROTEIN D"/>
    <property type="match status" value="1"/>
</dbReference>
<evidence type="ECO:0000256" key="2">
    <source>
        <dbReference type="ARBA" id="ARBA00023186"/>
    </source>
</evidence>
<comment type="function">
    <text evidence="3">Required for maturation of urease via the functional incorporation of the urease nickel metallocenter.</text>
</comment>
<evidence type="ECO:0000256" key="1">
    <source>
        <dbReference type="ARBA" id="ARBA00007177"/>
    </source>
</evidence>
<protein>
    <recommendedName>
        <fullName evidence="3">Urease accessory protein UreD</fullName>
    </recommendedName>
</protein>
<dbReference type="PANTHER" id="PTHR33643">
    <property type="entry name" value="UREASE ACCESSORY PROTEIN D"/>
    <property type="match status" value="1"/>
</dbReference>
<dbReference type="RefSeq" id="WP_132770922.1">
    <property type="nucleotide sequence ID" value="NZ_JAOQNK010000001.1"/>
</dbReference>
<sequence length="263" mass="29926">MICSLNINVAHREGKSYLKDAYVTQPFRIVPVGQYRRDKGAYLMIMSSSPGLLDGDDHRIQITIDPGAKLQLQTQAYQRLFHMKGKSVQKTEVTLGEGAVFSFVPHPIVPQNSSHFLSHNIIHMQKNCHLILSDIVTCGRKLSGEIFEYNHFQNLTQCYVDGRLILKDNVLLQPDKLPIQDIGILEGFTHQGTFIYLNSAGKAVGGWIEKFHQQYEHVTDIEFGISALQYDGFMIRILGYGAEQLFTIFQEIQQELWDAELLI</sequence>
<comment type="subcellular location">
    <subcellularLocation>
        <location evidence="3">Cytoplasm</location>
    </subcellularLocation>
</comment>
<dbReference type="InterPro" id="IPR002669">
    <property type="entry name" value="UreD"/>
</dbReference>
<reference evidence="4 5" key="1">
    <citation type="submission" date="2024-04" db="EMBL/GenBank/DDBJ databases">
        <title>WGS of bacteria from Torrens River.</title>
        <authorList>
            <person name="Wyrsch E.R."/>
            <person name="Drigo B."/>
        </authorList>
    </citation>
    <scope>NUCLEOTIDE SEQUENCE [LARGE SCALE GENOMIC DNA]</scope>
    <source>
        <strain evidence="4 5">TWI391</strain>
    </source>
</reference>
<proteinExistence type="inferred from homology"/>
<dbReference type="EMBL" id="JBDJNQ010000006">
    <property type="protein sequence ID" value="MEN5378372.1"/>
    <property type="molecule type" value="Genomic_DNA"/>
</dbReference>
<evidence type="ECO:0000256" key="3">
    <source>
        <dbReference type="HAMAP-Rule" id="MF_01384"/>
    </source>
</evidence>
<dbReference type="Pfam" id="PF01774">
    <property type="entry name" value="UreD"/>
    <property type="match status" value="1"/>
</dbReference>
<keyword evidence="2 3" id="KW-0143">Chaperone</keyword>
<comment type="similarity">
    <text evidence="1 3">Belongs to the UreD family.</text>
</comment>
<dbReference type="Proteomes" id="UP001409291">
    <property type="component" value="Unassembled WGS sequence"/>
</dbReference>
<dbReference type="HAMAP" id="MF_01384">
    <property type="entry name" value="UreD"/>
    <property type="match status" value="1"/>
</dbReference>
<evidence type="ECO:0000313" key="4">
    <source>
        <dbReference type="EMBL" id="MEN5378372.1"/>
    </source>
</evidence>
<keyword evidence="5" id="KW-1185">Reference proteome</keyword>